<dbReference type="GO" id="GO:0016740">
    <property type="term" value="F:transferase activity"/>
    <property type="evidence" value="ECO:0007669"/>
    <property type="project" value="UniProtKB-KW"/>
</dbReference>
<accession>A0A1M4VTM5</accession>
<dbReference type="EMBL" id="FQUV01000002">
    <property type="protein sequence ID" value="SHE72153.1"/>
    <property type="molecule type" value="Genomic_DNA"/>
</dbReference>
<dbReference type="OrthoDB" id="7874906at2"/>
<keyword evidence="2" id="KW-1185">Reference proteome</keyword>
<reference evidence="2" key="1">
    <citation type="submission" date="2016-11" db="EMBL/GenBank/DDBJ databases">
        <authorList>
            <person name="Varghese N."/>
            <person name="Submissions S."/>
        </authorList>
    </citation>
    <scope>NUCLEOTIDE SEQUENCE [LARGE SCALE GENOMIC DNA]</scope>
    <source>
        <strain evidence="2">DSM 100566</strain>
    </source>
</reference>
<name>A0A1M4VTM5_9RHOB</name>
<dbReference type="Pfam" id="PF11316">
    <property type="entry name" value="Rhamno_transf"/>
    <property type="match status" value="1"/>
</dbReference>
<organism evidence="1 2">
    <name type="scientific">Litoreibacter ascidiaceicola</name>
    <dbReference type="NCBI Taxonomy" id="1486859"/>
    <lineage>
        <taxon>Bacteria</taxon>
        <taxon>Pseudomonadati</taxon>
        <taxon>Pseudomonadota</taxon>
        <taxon>Alphaproteobacteria</taxon>
        <taxon>Rhodobacterales</taxon>
        <taxon>Roseobacteraceae</taxon>
        <taxon>Litoreibacter</taxon>
    </lineage>
</organism>
<proteinExistence type="predicted"/>
<dbReference type="AlphaFoldDB" id="A0A1M4VTM5"/>
<dbReference type="Proteomes" id="UP000184144">
    <property type="component" value="Unassembled WGS sequence"/>
</dbReference>
<protein>
    <submittedName>
        <fullName evidence="1">Putative rhamnosyl transferase</fullName>
    </submittedName>
</protein>
<sequence length="334" mass="38593">MEVFFQMRFSYCGKPTGLVNRKARQSRKFNEDDVLQQFEMLERLTLPSLRDQKDPAFRLVLLSSDRMPDACKDHLTWLLNHYLPGRSQVLYAQPLIPGRVFRHFMQQHARGQEPVIQTQVLDGDAFGERFVRTLREHAIENWSAEAQEDKRAASKGTFMSFRRGLNLRMQGKKITGLEPTALRKTPFGLSLVARAVSRYNPALINPDGLGVKFPHVSIRTKRFNCLRIVTGKLAQQMPPIEEQVLAQAQQDFGVLRLPHDIPVVDDRPLPKPVDVDGVVRMRKTAKRFSNRARSSHHQRCETSLRHRIRRLVPVTRLLPASKVQPRPRWLRSDE</sequence>
<evidence type="ECO:0000313" key="1">
    <source>
        <dbReference type="EMBL" id="SHE72153.1"/>
    </source>
</evidence>
<keyword evidence="1" id="KW-0808">Transferase</keyword>
<dbReference type="InterPro" id="IPR021466">
    <property type="entry name" value="Put_rhamnosyl_transferase"/>
</dbReference>
<evidence type="ECO:0000313" key="2">
    <source>
        <dbReference type="Proteomes" id="UP000184144"/>
    </source>
</evidence>
<gene>
    <name evidence="1" type="ORF">SAMN05444273_102371</name>
</gene>